<evidence type="ECO:0000256" key="1">
    <source>
        <dbReference type="HAMAP-Rule" id="MF_00274"/>
    </source>
</evidence>
<accession>A0A1I6GV06</accession>
<dbReference type="Gene3D" id="3.30.1310.10">
    <property type="entry name" value="Nucleoid-associated protein YbaB-like domain"/>
    <property type="match status" value="1"/>
</dbReference>
<reference evidence="3 4" key="1">
    <citation type="submission" date="2016-10" db="EMBL/GenBank/DDBJ databases">
        <authorList>
            <person name="de Groot N.N."/>
        </authorList>
    </citation>
    <scope>NUCLEOTIDE SEQUENCE [LARGE SCALE GENOMIC DNA]</scope>
    <source>
        <strain evidence="3 4">DSM 21019</strain>
    </source>
</reference>
<name>A0A1I6GV06_9FLAO</name>
<keyword evidence="2" id="KW-0175">Coiled coil</keyword>
<protein>
    <recommendedName>
        <fullName evidence="1">Nucleoid-associated protein SAMN04490243_1753</fullName>
    </recommendedName>
</protein>
<keyword evidence="4" id="KW-1185">Reference proteome</keyword>
<dbReference type="Pfam" id="PF02575">
    <property type="entry name" value="YbaB_DNA_bd"/>
    <property type="match status" value="1"/>
</dbReference>
<comment type="similarity">
    <text evidence="1">Belongs to the YbaB/EbfC family.</text>
</comment>
<dbReference type="RefSeq" id="WP_092982237.1">
    <property type="nucleotide sequence ID" value="NZ_FOYQ01000002.1"/>
</dbReference>
<sequence>MFGDLMGMMGKLKEARQKAEETKKRLDGVLLQEEGAEGMLKVEVTANREIREIQIDKELLGDKDALEDYLLLTLNRALKKAEEVHNTEMAAVAREGMPNIPGMDQFMK</sequence>
<evidence type="ECO:0000313" key="4">
    <source>
        <dbReference type="Proteomes" id="UP000199534"/>
    </source>
</evidence>
<dbReference type="HAMAP" id="MF_00274">
    <property type="entry name" value="DNA_YbaB_EbfC"/>
    <property type="match status" value="1"/>
</dbReference>
<feature type="coiled-coil region" evidence="2">
    <location>
        <begin position="5"/>
        <end position="32"/>
    </location>
</feature>
<dbReference type="OrthoDB" id="1149219at2"/>
<keyword evidence="1" id="KW-0963">Cytoplasm</keyword>
<comment type="subunit">
    <text evidence="1">Homodimer.</text>
</comment>
<dbReference type="AlphaFoldDB" id="A0A1I6GV06"/>
<dbReference type="NCBIfam" id="TIGR00103">
    <property type="entry name" value="DNA_YbaB_EbfC"/>
    <property type="match status" value="1"/>
</dbReference>
<dbReference type="STRING" id="400055.SAMN04490243_1753"/>
<comment type="function">
    <text evidence="1">Binds to DNA and alters its conformation. May be involved in regulation of gene expression, nucleoid organization and DNA protection.</text>
</comment>
<dbReference type="InterPro" id="IPR004401">
    <property type="entry name" value="YbaB/EbfC"/>
</dbReference>
<keyword evidence="1" id="KW-0238">DNA-binding</keyword>
<dbReference type="GO" id="GO:0005737">
    <property type="term" value="C:cytoplasm"/>
    <property type="evidence" value="ECO:0007669"/>
    <property type="project" value="UniProtKB-UniRule"/>
</dbReference>
<organism evidence="3 4">
    <name type="scientific">Robiginitalea myxolifaciens</name>
    <dbReference type="NCBI Taxonomy" id="400055"/>
    <lineage>
        <taxon>Bacteria</taxon>
        <taxon>Pseudomonadati</taxon>
        <taxon>Bacteroidota</taxon>
        <taxon>Flavobacteriia</taxon>
        <taxon>Flavobacteriales</taxon>
        <taxon>Flavobacteriaceae</taxon>
        <taxon>Robiginitalea</taxon>
    </lineage>
</organism>
<dbReference type="PIRSF" id="PIRSF004555">
    <property type="entry name" value="UCP004555"/>
    <property type="match status" value="1"/>
</dbReference>
<evidence type="ECO:0000313" key="3">
    <source>
        <dbReference type="EMBL" id="SFR45931.1"/>
    </source>
</evidence>
<dbReference type="GO" id="GO:0043590">
    <property type="term" value="C:bacterial nucleoid"/>
    <property type="evidence" value="ECO:0007669"/>
    <property type="project" value="UniProtKB-UniRule"/>
</dbReference>
<evidence type="ECO:0000256" key="2">
    <source>
        <dbReference type="SAM" id="Coils"/>
    </source>
</evidence>
<dbReference type="GO" id="GO:0003677">
    <property type="term" value="F:DNA binding"/>
    <property type="evidence" value="ECO:0007669"/>
    <property type="project" value="UniProtKB-UniRule"/>
</dbReference>
<dbReference type="SUPFAM" id="SSF82607">
    <property type="entry name" value="YbaB-like"/>
    <property type="match status" value="1"/>
</dbReference>
<gene>
    <name evidence="3" type="ORF">SAMN04490243_1753</name>
</gene>
<proteinExistence type="inferred from homology"/>
<dbReference type="EMBL" id="FOYQ01000002">
    <property type="protein sequence ID" value="SFR45931.1"/>
    <property type="molecule type" value="Genomic_DNA"/>
</dbReference>
<dbReference type="InterPro" id="IPR036894">
    <property type="entry name" value="YbaB-like_sf"/>
</dbReference>
<comment type="subcellular location">
    <subcellularLocation>
        <location evidence="1">Cytoplasm</location>
        <location evidence="1">Nucleoid</location>
    </subcellularLocation>
</comment>
<dbReference type="Proteomes" id="UP000199534">
    <property type="component" value="Unassembled WGS sequence"/>
</dbReference>